<dbReference type="InterPro" id="IPR002750">
    <property type="entry name" value="CobE/GbiG_C"/>
</dbReference>
<dbReference type="InterPro" id="IPR052553">
    <property type="entry name" value="CbiG_hydrolase"/>
</dbReference>
<dbReference type="PANTHER" id="PTHR37477">
    <property type="entry name" value="COBALT-PRECORRIN-5A HYDROLASE"/>
    <property type="match status" value="1"/>
</dbReference>
<dbReference type="PANTHER" id="PTHR37477:SF1">
    <property type="entry name" value="COBALT-PRECORRIN-5A HYDROLASE"/>
    <property type="match status" value="1"/>
</dbReference>
<feature type="domain" description="CobE/GbiG C-terminal" evidence="1">
    <location>
        <begin position="12"/>
        <end position="132"/>
    </location>
</feature>
<gene>
    <name evidence="2" type="ORF">F8B43_0776</name>
</gene>
<sequence>MGLDPDVSPPRVVAGVGFRAATPPEEIVALVHRALMEAGLGAGDLAALATAADRAGAPALHAAAASLGLTPIALDAAALRAVDARVVTRSSRITASRGIGSVAEAAALAGAGPQARLLLPRIASPGATCALAAAEGSARD</sequence>
<name>A0A833JAY1_9HYPH</name>
<accession>A0A833JAY1</accession>
<dbReference type="Gene3D" id="3.30.420.180">
    <property type="entry name" value="CobE/GbiG C-terminal domain"/>
    <property type="match status" value="1"/>
</dbReference>
<dbReference type="RefSeq" id="WP_152276044.1">
    <property type="nucleotide sequence ID" value="NZ_WEKV01000005.1"/>
</dbReference>
<reference evidence="2 3" key="1">
    <citation type="submission" date="2019-10" db="EMBL/GenBank/DDBJ databases">
        <title>Draft Genome Sequence of the Caffeine Degrading Methylotroph Methylorubrum populi PINKEL.</title>
        <authorList>
            <person name="Dawson S.C."/>
            <person name="Zhang X."/>
            <person name="Wright M.E."/>
            <person name="Sharma G."/>
            <person name="Langner J.T."/>
            <person name="Ditty J.L."/>
            <person name="Subuyuj G.A."/>
        </authorList>
    </citation>
    <scope>NUCLEOTIDE SEQUENCE [LARGE SCALE GENOMIC DNA]</scope>
    <source>
        <strain evidence="2 3">Pinkel</strain>
    </source>
</reference>
<dbReference type="EMBL" id="WEKV01000005">
    <property type="protein sequence ID" value="KAB7786826.1"/>
    <property type="molecule type" value="Genomic_DNA"/>
</dbReference>
<comment type="caution">
    <text evidence="2">The sequence shown here is derived from an EMBL/GenBank/DDBJ whole genome shotgun (WGS) entry which is preliminary data.</text>
</comment>
<evidence type="ECO:0000313" key="3">
    <source>
        <dbReference type="Proteomes" id="UP000469949"/>
    </source>
</evidence>
<dbReference type="Pfam" id="PF01890">
    <property type="entry name" value="CbiG_C"/>
    <property type="match status" value="1"/>
</dbReference>
<dbReference type="InterPro" id="IPR036518">
    <property type="entry name" value="CobE/GbiG_C_sf"/>
</dbReference>
<evidence type="ECO:0000313" key="2">
    <source>
        <dbReference type="EMBL" id="KAB7786826.1"/>
    </source>
</evidence>
<organism evidence="2 3">
    <name type="scientific">Methylorubrum populi</name>
    <dbReference type="NCBI Taxonomy" id="223967"/>
    <lineage>
        <taxon>Bacteria</taxon>
        <taxon>Pseudomonadati</taxon>
        <taxon>Pseudomonadota</taxon>
        <taxon>Alphaproteobacteria</taxon>
        <taxon>Hyphomicrobiales</taxon>
        <taxon>Methylobacteriaceae</taxon>
        <taxon>Methylorubrum</taxon>
    </lineage>
</organism>
<protein>
    <submittedName>
        <fullName evidence="2">Cobalamin biosynthesis protein CbiG</fullName>
    </submittedName>
</protein>
<dbReference type="GO" id="GO:0009236">
    <property type="term" value="P:cobalamin biosynthetic process"/>
    <property type="evidence" value="ECO:0007669"/>
    <property type="project" value="InterPro"/>
</dbReference>
<dbReference type="Proteomes" id="UP000469949">
    <property type="component" value="Unassembled WGS sequence"/>
</dbReference>
<dbReference type="SUPFAM" id="SSF159664">
    <property type="entry name" value="CobE/GbiG C-terminal domain-like"/>
    <property type="match status" value="1"/>
</dbReference>
<evidence type="ECO:0000259" key="1">
    <source>
        <dbReference type="Pfam" id="PF01890"/>
    </source>
</evidence>
<proteinExistence type="predicted"/>
<dbReference type="AlphaFoldDB" id="A0A833JAY1"/>